<reference evidence="2" key="1">
    <citation type="journal article" date="2019" name="Int. J. Syst. Evol. Microbiol.">
        <title>The Global Catalogue of Microorganisms (GCM) 10K type strain sequencing project: providing services to taxonomists for standard genome sequencing and annotation.</title>
        <authorList>
            <consortium name="The Broad Institute Genomics Platform"/>
            <consortium name="The Broad Institute Genome Sequencing Center for Infectious Disease"/>
            <person name="Wu L."/>
            <person name="Ma J."/>
        </authorList>
    </citation>
    <scope>NUCLEOTIDE SEQUENCE [LARGE SCALE GENOMIC DNA]</scope>
    <source>
        <strain evidence="2">KCTC 32514</strain>
    </source>
</reference>
<keyword evidence="2" id="KW-1185">Reference proteome</keyword>
<comment type="caution">
    <text evidence="1">The sequence shown here is derived from an EMBL/GenBank/DDBJ whole genome shotgun (WGS) entry which is preliminary data.</text>
</comment>
<evidence type="ECO:0000313" key="2">
    <source>
        <dbReference type="Proteomes" id="UP001597548"/>
    </source>
</evidence>
<accession>A0ABW5ZPS4</accession>
<dbReference type="Proteomes" id="UP001597548">
    <property type="component" value="Unassembled WGS sequence"/>
</dbReference>
<sequence length="106" mass="12681">MSTESKNILQKLKYLNDSFPSREWNDFLKNYNVNFYTSRKDRLWYSISGKGFIIWISSFYPSKENNQIIWLSDIEVNKNSPHKAFEILEEFTQGAIVRFEKMSILL</sequence>
<organism evidence="1 2">
    <name type="scientific">Psychroserpens luteus</name>
    <dbReference type="NCBI Taxonomy" id="1434066"/>
    <lineage>
        <taxon>Bacteria</taxon>
        <taxon>Pseudomonadati</taxon>
        <taxon>Bacteroidota</taxon>
        <taxon>Flavobacteriia</taxon>
        <taxon>Flavobacteriales</taxon>
        <taxon>Flavobacteriaceae</taxon>
        <taxon>Psychroserpens</taxon>
    </lineage>
</organism>
<name>A0ABW5ZPS4_9FLAO</name>
<protein>
    <submittedName>
        <fullName evidence="1">Uncharacterized protein</fullName>
    </submittedName>
</protein>
<gene>
    <name evidence="1" type="ORF">ACFS29_02150</name>
</gene>
<proteinExistence type="predicted"/>
<evidence type="ECO:0000313" key="1">
    <source>
        <dbReference type="EMBL" id="MFD2914425.1"/>
    </source>
</evidence>
<dbReference type="RefSeq" id="WP_194507886.1">
    <property type="nucleotide sequence ID" value="NZ_JADILU010000003.1"/>
</dbReference>
<dbReference type="EMBL" id="JBHUOS010000001">
    <property type="protein sequence ID" value="MFD2914425.1"/>
    <property type="molecule type" value="Genomic_DNA"/>
</dbReference>